<comment type="caution">
    <text evidence="1">The sequence shown here is derived from an EMBL/GenBank/DDBJ whole genome shotgun (WGS) entry which is preliminary data.</text>
</comment>
<sequence>MMPYAPERRAFVHANSRLAEHLCGLHVTDLTVARARRLQKIHGEHHPDDCLIHLAAAAMLLEHRSR</sequence>
<gene>
    <name evidence="1" type="ORF">AB0I48_09825</name>
</gene>
<evidence type="ECO:0000313" key="2">
    <source>
        <dbReference type="Proteomes" id="UP001551695"/>
    </source>
</evidence>
<name>A0ABV3FR06_9NOCA</name>
<dbReference type="EMBL" id="JBFAKC010000004">
    <property type="protein sequence ID" value="MEV0707850.1"/>
    <property type="molecule type" value="Genomic_DNA"/>
</dbReference>
<keyword evidence="2" id="KW-1185">Reference proteome</keyword>
<reference evidence="1 2" key="1">
    <citation type="submission" date="2024-06" db="EMBL/GenBank/DDBJ databases">
        <title>The Natural Products Discovery Center: Release of the First 8490 Sequenced Strains for Exploring Actinobacteria Biosynthetic Diversity.</title>
        <authorList>
            <person name="Kalkreuter E."/>
            <person name="Kautsar S.A."/>
            <person name="Yang D."/>
            <person name="Bader C.D."/>
            <person name="Teijaro C.N."/>
            <person name="Fluegel L."/>
            <person name="Davis C.M."/>
            <person name="Simpson J.R."/>
            <person name="Lauterbach L."/>
            <person name="Steele A.D."/>
            <person name="Gui C."/>
            <person name="Meng S."/>
            <person name="Li G."/>
            <person name="Viehrig K."/>
            <person name="Ye F."/>
            <person name="Su P."/>
            <person name="Kiefer A.F."/>
            <person name="Nichols A."/>
            <person name="Cepeda A.J."/>
            <person name="Yan W."/>
            <person name="Fan B."/>
            <person name="Jiang Y."/>
            <person name="Adhikari A."/>
            <person name="Zheng C.-J."/>
            <person name="Schuster L."/>
            <person name="Cowan T.M."/>
            <person name="Smanski M.J."/>
            <person name="Chevrette M.G."/>
            <person name="De Carvalho L.P.S."/>
            <person name="Shen B."/>
        </authorList>
    </citation>
    <scope>NUCLEOTIDE SEQUENCE [LARGE SCALE GENOMIC DNA]</scope>
    <source>
        <strain evidence="1 2">NPDC050403</strain>
    </source>
</reference>
<proteinExistence type="predicted"/>
<evidence type="ECO:0000313" key="1">
    <source>
        <dbReference type="EMBL" id="MEV0707850.1"/>
    </source>
</evidence>
<accession>A0ABV3FR06</accession>
<organism evidence="1 2">
    <name type="scientific">Nocardia aurea</name>
    <dbReference type="NCBI Taxonomy" id="2144174"/>
    <lineage>
        <taxon>Bacteria</taxon>
        <taxon>Bacillati</taxon>
        <taxon>Actinomycetota</taxon>
        <taxon>Actinomycetes</taxon>
        <taxon>Mycobacteriales</taxon>
        <taxon>Nocardiaceae</taxon>
        <taxon>Nocardia</taxon>
    </lineage>
</organism>
<dbReference type="Proteomes" id="UP001551695">
    <property type="component" value="Unassembled WGS sequence"/>
</dbReference>
<protein>
    <submittedName>
        <fullName evidence="1">Uncharacterized protein</fullName>
    </submittedName>
</protein>
<dbReference type="RefSeq" id="WP_216911392.1">
    <property type="nucleotide sequence ID" value="NZ_JBFAKC010000004.1"/>
</dbReference>